<evidence type="ECO:0000256" key="1">
    <source>
        <dbReference type="SAM" id="Phobius"/>
    </source>
</evidence>
<feature type="transmembrane region" description="Helical" evidence="1">
    <location>
        <begin position="12"/>
        <end position="30"/>
    </location>
</feature>
<dbReference type="CDD" id="cd06225">
    <property type="entry name" value="HAMP"/>
    <property type="match status" value="1"/>
</dbReference>
<evidence type="ECO:0000313" key="3">
    <source>
        <dbReference type="Proteomes" id="UP001197847"/>
    </source>
</evidence>
<comment type="caution">
    <text evidence="2">The sequence shown here is derived from an EMBL/GenBank/DDBJ whole genome shotgun (WGS) entry which is preliminary data.</text>
</comment>
<name>A0AAW4WVT8_9FIRM</name>
<feature type="non-terminal residue" evidence="2">
    <location>
        <position position="1"/>
    </location>
</feature>
<organism evidence="2 3">
    <name type="scientific">Agathobacter rectalis</name>
    <dbReference type="NCBI Taxonomy" id="39491"/>
    <lineage>
        <taxon>Bacteria</taxon>
        <taxon>Bacillati</taxon>
        <taxon>Bacillota</taxon>
        <taxon>Clostridia</taxon>
        <taxon>Lachnospirales</taxon>
        <taxon>Lachnospiraceae</taxon>
        <taxon>Agathobacter</taxon>
    </lineage>
</organism>
<evidence type="ECO:0000313" key="2">
    <source>
        <dbReference type="EMBL" id="MCC2749139.1"/>
    </source>
</evidence>
<keyword evidence="1" id="KW-0812">Transmembrane</keyword>
<gene>
    <name evidence="2" type="ORF">LK487_19395</name>
</gene>
<keyword evidence="2" id="KW-0808">Transferase</keyword>
<proteinExistence type="predicted"/>
<dbReference type="RefSeq" id="WP_331467052.1">
    <property type="nucleotide sequence ID" value="NZ_JAJFBX010000600.1"/>
</dbReference>
<keyword evidence="1" id="KW-1133">Transmembrane helix</keyword>
<protein>
    <submittedName>
        <fullName evidence="2">Sensor histidine kinase</fullName>
    </submittedName>
</protein>
<keyword evidence="2" id="KW-0418">Kinase</keyword>
<keyword evidence="1" id="KW-0472">Membrane</keyword>
<accession>A0AAW4WVT8</accession>
<dbReference type="AlphaFoldDB" id="A0AAW4WVT8"/>
<dbReference type="EMBL" id="JAJFBX010000600">
    <property type="protein sequence ID" value="MCC2749139.1"/>
    <property type="molecule type" value="Genomic_DNA"/>
</dbReference>
<dbReference type="Proteomes" id="UP001197847">
    <property type="component" value="Unassembled WGS sequence"/>
</dbReference>
<sequence length="59" mass="6603">AKELRYRGSMYSIVILAVGMMVRLILSWMITKPLAGLTATTKKFADGDYTSRSDVMTKD</sequence>
<dbReference type="GO" id="GO:0016301">
    <property type="term" value="F:kinase activity"/>
    <property type="evidence" value="ECO:0007669"/>
    <property type="project" value="UniProtKB-KW"/>
</dbReference>
<reference evidence="2" key="1">
    <citation type="submission" date="2021-10" db="EMBL/GenBank/DDBJ databases">
        <title>Collection of gut derived symbiotic bacterial strains cultured from healthy donors.</title>
        <authorList>
            <person name="Lin H."/>
            <person name="Littmann E."/>
            <person name="Claire K."/>
            <person name="Pamer E."/>
        </authorList>
    </citation>
    <scope>NUCLEOTIDE SEQUENCE</scope>
    <source>
        <strain evidence="2">MSK.22.92</strain>
    </source>
</reference>
<dbReference type="Gene3D" id="6.10.340.10">
    <property type="match status" value="1"/>
</dbReference>